<feature type="transmembrane region" description="Helical" evidence="6">
    <location>
        <begin position="416"/>
        <end position="436"/>
    </location>
</feature>
<dbReference type="eggNOG" id="KOG1237">
    <property type="taxonomic scope" value="Eukaryota"/>
</dbReference>
<proteinExistence type="inferred from homology"/>
<evidence type="ECO:0000313" key="8">
    <source>
        <dbReference type="Proteomes" id="UP000006882"/>
    </source>
</evidence>
<evidence type="ECO:0000256" key="3">
    <source>
        <dbReference type="ARBA" id="ARBA00022692"/>
    </source>
</evidence>
<feature type="transmembrane region" description="Helical" evidence="6">
    <location>
        <begin position="303"/>
        <end position="328"/>
    </location>
</feature>
<evidence type="ECO:0000256" key="6">
    <source>
        <dbReference type="SAM" id="Phobius"/>
    </source>
</evidence>
<dbReference type="InterPro" id="IPR000109">
    <property type="entry name" value="POT_fam"/>
</dbReference>
<feature type="transmembrane region" description="Helical" evidence="6">
    <location>
        <begin position="376"/>
        <end position="395"/>
    </location>
</feature>
<evidence type="ECO:0000256" key="2">
    <source>
        <dbReference type="ARBA" id="ARBA00005982"/>
    </source>
</evidence>
<dbReference type="Gene3D" id="1.20.1250.20">
    <property type="entry name" value="MFS general substrate transporter like domains"/>
    <property type="match status" value="1"/>
</dbReference>
<comment type="similarity">
    <text evidence="2">Belongs to the major facilitator superfamily. Proton-dependent oligopeptide transporter (POT/PTR) (TC 2.A.17) family.</text>
</comment>
<name>A0A251NWJ2_PRUPE</name>
<dbReference type="PANTHER" id="PTHR11654">
    <property type="entry name" value="OLIGOPEPTIDE TRANSPORTER-RELATED"/>
    <property type="match status" value="1"/>
</dbReference>
<dbReference type="GO" id="GO:0071916">
    <property type="term" value="F:dipeptide transmembrane transporter activity"/>
    <property type="evidence" value="ECO:0000318"/>
    <property type="project" value="GO_Central"/>
</dbReference>
<dbReference type="SUPFAM" id="SSF103473">
    <property type="entry name" value="MFS general substrate transporter"/>
    <property type="match status" value="1"/>
</dbReference>
<evidence type="ECO:0000256" key="4">
    <source>
        <dbReference type="ARBA" id="ARBA00022989"/>
    </source>
</evidence>
<feature type="transmembrane region" description="Helical" evidence="6">
    <location>
        <begin position="49"/>
        <end position="70"/>
    </location>
</feature>
<gene>
    <name evidence="7" type="ORF">PRUPE_6G272600</name>
</gene>
<accession>A0A251NWJ2</accession>
<feature type="transmembrane region" description="Helical" evidence="6">
    <location>
        <begin position="194"/>
        <end position="217"/>
    </location>
</feature>
<feature type="transmembrane region" description="Helical" evidence="6">
    <location>
        <begin position="15"/>
        <end position="37"/>
    </location>
</feature>
<keyword evidence="8" id="KW-1185">Reference proteome</keyword>
<dbReference type="Pfam" id="PF00854">
    <property type="entry name" value="PTR2"/>
    <property type="match status" value="1"/>
</dbReference>
<sequence>MHNIFFNSFASAPKLYVVLTWADVLAVYAMWMTMVYLTEVWKLNFTHAAAIVNLYWGIVAVLPVGLQFLVDAFMGNYWMVLVSSFAYSAGLGFLSMSTPPVLAGATGTCSAYEPECIGQGQKILFYTAVALIAMGMSGHLTSLGAFIAEQFMDSQSNLEDSMPCHFFLSFLMVILVPIAGVFAIYYIKPWSIRYGISAICTLVATLIFLTGSCSYHTHRAQGSPLTTLFRVFAASASKIFRRCPRDASQLYEKLDDGYQISHTRRLRCLDKAAIILATQPLEQQQNNRWRLCRVTEVEETKSILCMIPICTTFILMGVVSSIGNTYFIEQATHMNRKVGRIKVPLPILLWFYDHAKQQFAKIYFQIGGLTRYGPTIGIAVSMIFAILCCITAAKVETRRLGAVKRHGLIDKPEETIPMSIFWLLPQFLLLGGLDGIADNSIGWFFINQVPPSMARYMVLFAIALFGVGIVGSVLSVYLVGEISGREGKPSWFQETLNKSRLDQYYWTLAALAAANLVLYVLMSIWYAYNDSRSEDDEAPDYGETAEPFDDNVQCCCCCA</sequence>
<dbReference type="Proteomes" id="UP000006882">
    <property type="component" value="Chromosome G6"/>
</dbReference>
<comment type="subcellular location">
    <subcellularLocation>
        <location evidence="1">Membrane</location>
        <topology evidence="1">Multi-pass membrane protein</topology>
    </subcellularLocation>
</comment>
<dbReference type="InterPro" id="IPR036259">
    <property type="entry name" value="MFS_trans_sf"/>
</dbReference>
<reference evidence="7 8" key="1">
    <citation type="journal article" date="2013" name="Nat. Genet.">
        <title>The high-quality draft genome of peach (Prunus persica) identifies unique patterns of genetic diversity, domestication and genome evolution.</title>
        <authorList>
            <consortium name="International Peach Genome Initiative"/>
            <person name="Verde I."/>
            <person name="Abbott A.G."/>
            <person name="Scalabrin S."/>
            <person name="Jung S."/>
            <person name="Shu S."/>
            <person name="Marroni F."/>
            <person name="Zhebentyayeva T."/>
            <person name="Dettori M.T."/>
            <person name="Grimwood J."/>
            <person name="Cattonaro F."/>
            <person name="Zuccolo A."/>
            <person name="Rossini L."/>
            <person name="Jenkins J."/>
            <person name="Vendramin E."/>
            <person name="Meisel L.A."/>
            <person name="Decroocq V."/>
            <person name="Sosinski B."/>
            <person name="Prochnik S."/>
            <person name="Mitros T."/>
            <person name="Policriti A."/>
            <person name="Cipriani G."/>
            <person name="Dondini L."/>
            <person name="Ficklin S."/>
            <person name="Goodstein D.M."/>
            <person name="Xuan P."/>
            <person name="Del Fabbro C."/>
            <person name="Aramini V."/>
            <person name="Copetti D."/>
            <person name="Gonzalez S."/>
            <person name="Horner D.S."/>
            <person name="Falchi R."/>
            <person name="Lucas S."/>
            <person name="Mica E."/>
            <person name="Maldonado J."/>
            <person name="Lazzari B."/>
            <person name="Bielenberg D."/>
            <person name="Pirona R."/>
            <person name="Miculan M."/>
            <person name="Barakat A."/>
            <person name="Testolin R."/>
            <person name="Stella A."/>
            <person name="Tartarini S."/>
            <person name="Tonutti P."/>
            <person name="Arus P."/>
            <person name="Orellana A."/>
            <person name="Wells C."/>
            <person name="Main D."/>
            <person name="Vizzotto G."/>
            <person name="Silva H."/>
            <person name="Salamini F."/>
            <person name="Schmutz J."/>
            <person name="Morgante M."/>
            <person name="Rokhsar D.S."/>
        </authorList>
    </citation>
    <scope>NUCLEOTIDE SEQUENCE [LARGE SCALE GENOMIC DNA]</scope>
    <source>
        <strain evidence="8">cv. Nemared</strain>
    </source>
</reference>
<organism evidence="7 8">
    <name type="scientific">Prunus persica</name>
    <name type="common">Peach</name>
    <name type="synonym">Amygdalus persica</name>
    <dbReference type="NCBI Taxonomy" id="3760"/>
    <lineage>
        <taxon>Eukaryota</taxon>
        <taxon>Viridiplantae</taxon>
        <taxon>Streptophyta</taxon>
        <taxon>Embryophyta</taxon>
        <taxon>Tracheophyta</taxon>
        <taxon>Spermatophyta</taxon>
        <taxon>Magnoliopsida</taxon>
        <taxon>eudicotyledons</taxon>
        <taxon>Gunneridae</taxon>
        <taxon>Pentapetalae</taxon>
        <taxon>rosids</taxon>
        <taxon>fabids</taxon>
        <taxon>Rosales</taxon>
        <taxon>Rosaceae</taxon>
        <taxon>Amygdaloideae</taxon>
        <taxon>Amygdaleae</taxon>
        <taxon>Prunus</taxon>
    </lineage>
</organism>
<protein>
    <recommendedName>
        <fullName evidence="9">Protein NRT1/ PTR FAMILY 5.5-like</fullName>
    </recommendedName>
</protein>
<keyword evidence="3 6" id="KW-0812">Transmembrane</keyword>
<keyword evidence="5 6" id="KW-0472">Membrane</keyword>
<evidence type="ECO:0000256" key="5">
    <source>
        <dbReference type="ARBA" id="ARBA00023136"/>
    </source>
</evidence>
<evidence type="ECO:0008006" key="9">
    <source>
        <dbReference type="Google" id="ProtNLM"/>
    </source>
</evidence>
<keyword evidence="4 6" id="KW-1133">Transmembrane helix</keyword>
<feature type="transmembrane region" description="Helical" evidence="6">
    <location>
        <begin position="76"/>
        <end position="94"/>
    </location>
</feature>
<feature type="transmembrane region" description="Helical" evidence="6">
    <location>
        <begin position="456"/>
        <end position="479"/>
    </location>
</feature>
<dbReference type="GO" id="GO:0042938">
    <property type="term" value="P:dipeptide transport"/>
    <property type="evidence" value="ECO:0000318"/>
    <property type="project" value="GO_Central"/>
</dbReference>
<evidence type="ECO:0000313" key="7">
    <source>
        <dbReference type="EMBL" id="ONI03656.1"/>
    </source>
</evidence>
<dbReference type="GO" id="GO:0055085">
    <property type="term" value="P:transmembrane transport"/>
    <property type="evidence" value="ECO:0000318"/>
    <property type="project" value="GO_Central"/>
</dbReference>
<dbReference type="Gramene" id="ONI03656">
    <property type="protein sequence ID" value="ONI03656"/>
    <property type="gene ID" value="PRUPE_6G272600"/>
</dbReference>
<feature type="transmembrane region" description="Helical" evidence="6">
    <location>
        <begin position="123"/>
        <end position="147"/>
    </location>
</feature>
<feature type="transmembrane region" description="Helical" evidence="6">
    <location>
        <begin position="167"/>
        <end position="187"/>
    </location>
</feature>
<dbReference type="EMBL" id="CM007656">
    <property type="protein sequence ID" value="ONI03656.1"/>
    <property type="molecule type" value="Genomic_DNA"/>
</dbReference>
<feature type="transmembrane region" description="Helical" evidence="6">
    <location>
        <begin position="504"/>
        <end position="528"/>
    </location>
</feature>
<evidence type="ECO:0000256" key="1">
    <source>
        <dbReference type="ARBA" id="ARBA00004141"/>
    </source>
</evidence>
<dbReference type="AlphaFoldDB" id="A0A251NWJ2"/>
<dbReference type="GO" id="GO:0016020">
    <property type="term" value="C:membrane"/>
    <property type="evidence" value="ECO:0000318"/>
    <property type="project" value="GO_Central"/>
</dbReference>